<dbReference type="EMBL" id="CAJJDN010000037">
    <property type="protein sequence ID" value="CAD8078351.1"/>
    <property type="molecule type" value="Genomic_DNA"/>
</dbReference>
<protein>
    <submittedName>
        <fullName evidence="1">Uncharacterized protein</fullName>
    </submittedName>
</protein>
<dbReference type="AlphaFoldDB" id="A0A8S1MIT3"/>
<comment type="caution">
    <text evidence="1">The sequence shown here is derived from an EMBL/GenBank/DDBJ whole genome shotgun (WGS) entry which is preliminary data.</text>
</comment>
<evidence type="ECO:0000313" key="2">
    <source>
        <dbReference type="Proteomes" id="UP000692954"/>
    </source>
</evidence>
<gene>
    <name evidence="1" type="ORF">PSON_ATCC_30995.1.T0370264</name>
</gene>
<accession>A0A8S1MIT3</accession>
<dbReference type="Proteomes" id="UP000692954">
    <property type="component" value="Unassembled WGS sequence"/>
</dbReference>
<name>A0A8S1MIT3_9CILI</name>
<proteinExistence type="predicted"/>
<evidence type="ECO:0000313" key="1">
    <source>
        <dbReference type="EMBL" id="CAD8078351.1"/>
    </source>
</evidence>
<organism evidence="1 2">
    <name type="scientific">Paramecium sonneborni</name>
    <dbReference type="NCBI Taxonomy" id="65129"/>
    <lineage>
        <taxon>Eukaryota</taxon>
        <taxon>Sar</taxon>
        <taxon>Alveolata</taxon>
        <taxon>Ciliophora</taxon>
        <taxon>Intramacronucleata</taxon>
        <taxon>Oligohymenophorea</taxon>
        <taxon>Peniculida</taxon>
        <taxon>Parameciidae</taxon>
        <taxon>Paramecium</taxon>
    </lineage>
</organism>
<reference evidence="1" key="1">
    <citation type="submission" date="2021-01" db="EMBL/GenBank/DDBJ databases">
        <authorList>
            <consortium name="Genoscope - CEA"/>
            <person name="William W."/>
        </authorList>
    </citation>
    <scope>NUCLEOTIDE SEQUENCE</scope>
</reference>
<keyword evidence="2" id="KW-1185">Reference proteome</keyword>
<sequence>MSDVIGPHLTNFVPLSLLNRPLVEDEMEQSQNYTTKYQSQQIINRIKKTIRFNEDIAVLYFSQSDPVKSISKSLKQLKINSSMKWVNPSIIEC</sequence>